<dbReference type="EMBL" id="JAAAJA010000129">
    <property type="protein sequence ID" value="KAG0261268.1"/>
    <property type="molecule type" value="Genomic_DNA"/>
</dbReference>
<dbReference type="PANTHER" id="PTHR31030">
    <property type="entry name" value="PLASMA MEMBRANE FUSION PROTEIN PRM1"/>
    <property type="match status" value="1"/>
</dbReference>
<accession>A0A9P6Q5W7</accession>
<keyword evidence="12" id="KW-1185">Reference proteome</keyword>
<keyword evidence="5 10" id="KW-0812">Transmembrane</keyword>
<keyword evidence="10" id="KW-1003">Cell membrane</keyword>
<proteinExistence type="inferred from homology"/>
<dbReference type="OrthoDB" id="10248838at2759"/>
<evidence type="ECO:0000256" key="4">
    <source>
        <dbReference type="ARBA" id="ARBA00010780"/>
    </source>
</evidence>
<feature type="transmembrane region" description="Helical" evidence="10">
    <location>
        <begin position="357"/>
        <end position="385"/>
    </location>
</feature>
<evidence type="ECO:0000256" key="8">
    <source>
        <dbReference type="ARBA" id="ARBA00023136"/>
    </source>
</evidence>
<comment type="subcellular location">
    <subcellularLocation>
        <location evidence="3">Cell envelope</location>
    </subcellularLocation>
    <subcellularLocation>
        <location evidence="10">Cell membrane</location>
        <topology evidence="10">Multi-pass membrane protein</topology>
    </subcellularLocation>
    <subcellularLocation>
        <location evidence="2">Endomembrane system</location>
        <topology evidence="2">Multi-pass membrane protein</topology>
    </subcellularLocation>
</comment>
<evidence type="ECO:0000256" key="10">
    <source>
        <dbReference type="RuleBase" id="RU366035"/>
    </source>
</evidence>
<keyword evidence="7 10" id="KW-1133">Transmembrane helix</keyword>
<dbReference type="GO" id="GO:0043332">
    <property type="term" value="C:mating projection tip"/>
    <property type="evidence" value="ECO:0007669"/>
    <property type="project" value="UniProtKB-UniRule"/>
</dbReference>
<keyword evidence="8 10" id="KW-0472">Membrane</keyword>
<keyword evidence="9" id="KW-0325">Glycoprotein</keyword>
<dbReference type="PANTHER" id="PTHR31030:SF1">
    <property type="entry name" value="PLASMA MEMBRANE FUSION PROTEIN PRM1"/>
    <property type="match status" value="1"/>
</dbReference>
<comment type="caution">
    <text evidence="11">The sequence shown here is derived from an EMBL/GenBank/DDBJ whole genome shotgun (WGS) entry which is preliminary data.</text>
</comment>
<comment type="function">
    <text evidence="1 10">Involved in cell fusion during mating by stabilizing the plasma membrane fusion event.</text>
</comment>
<dbReference type="GO" id="GO:0032220">
    <property type="term" value="P:plasma membrane fusion involved in cytogamy"/>
    <property type="evidence" value="ECO:0007669"/>
    <property type="project" value="TreeGrafter"/>
</dbReference>
<evidence type="ECO:0000313" key="12">
    <source>
        <dbReference type="Proteomes" id="UP000726737"/>
    </source>
</evidence>
<gene>
    <name evidence="11" type="primary">PRM1</name>
    <name evidence="11" type="ORF">BG011_001156</name>
</gene>
<evidence type="ECO:0000256" key="7">
    <source>
        <dbReference type="ARBA" id="ARBA00022989"/>
    </source>
</evidence>
<reference evidence="11" key="1">
    <citation type="journal article" date="2020" name="Fungal Divers.">
        <title>Resolving the Mortierellaceae phylogeny through synthesis of multi-gene phylogenetics and phylogenomics.</title>
        <authorList>
            <person name="Vandepol N."/>
            <person name="Liber J."/>
            <person name="Desiro A."/>
            <person name="Na H."/>
            <person name="Kennedy M."/>
            <person name="Barry K."/>
            <person name="Grigoriev I.V."/>
            <person name="Miller A.N."/>
            <person name="O'Donnell K."/>
            <person name="Stajich J.E."/>
            <person name="Bonito G."/>
        </authorList>
    </citation>
    <scope>NUCLEOTIDE SEQUENCE</scope>
    <source>
        <strain evidence="11">KOD948</strain>
    </source>
</reference>
<dbReference type="Proteomes" id="UP000726737">
    <property type="component" value="Unassembled WGS sequence"/>
</dbReference>
<dbReference type="AlphaFoldDB" id="A0A9P6Q5W7"/>
<evidence type="ECO:0000256" key="1">
    <source>
        <dbReference type="ARBA" id="ARBA00002512"/>
    </source>
</evidence>
<name>A0A9P6Q5W7_9FUNG</name>
<keyword evidence="6 10" id="KW-0184">Conjugation</keyword>
<organism evidence="11 12">
    <name type="scientific">Mortierella polycephala</name>
    <dbReference type="NCBI Taxonomy" id="41804"/>
    <lineage>
        <taxon>Eukaryota</taxon>
        <taxon>Fungi</taxon>
        <taxon>Fungi incertae sedis</taxon>
        <taxon>Mucoromycota</taxon>
        <taxon>Mortierellomycotina</taxon>
        <taxon>Mortierellomycetes</taxon>
        <taxon>Mortierellales</taxon>
        <taxon>Mortierellaceae</taxon>
        <taxon>Mortierella</taxon>
    </lineage>
</organism>
<evidence type="ECO:0000256" key="6">
    <source>
        <dbReference type="ARBA" id="ARBA00022971"/>
    </source>
</evidence>
<feature type="transmembrane region" description="Helical" evidence="10">
    <location>
        <begin position="246"/>
        <end position="269"/>
    </location>
</feature>
<comment type="similarity">
    <text evidence="4 10">Belongs to the PRM1 family.</text>
</comment>
<evidence type="ECO:0000256" key="3">
    <source>
        <dbReference type="ARBA" id="ARBA00004196"/>
    </source>
</evidence>
<feature type="transmembrane region" description="Helical" evidence="10">
    <location>
        <begin position="591"/>
        <end position="615"/>
    </location>
</feature>
<evidence type="ECO:0000256" key="9">
    <source>
        <dbReference type="ARBA" id="ARBA00023180"/>
    </source>
</evidence>
<evidence type="ECO:0000256" key="2">
    <source>
        <dbReference type="ARBA" id="ARBA00004127"/>
    </source>
</evidence>
<sequence length="624" mass="68647">MNTEEHISTERAHARHINLTGPVSPLRIHQEQPSRNIFTIQPFLGLRAKLSQGFACYSVVFLVISAYRLFCTRNAIETFASTAKETVASDCYTLEKTVSTLGVLPYFAAQGVNHGLVLALNSAVNQIGYGLEAVLSGLLATLDLVVGLLTGTWRCFLTNLADSDVPLLSEIGDGGVQAINEMDKALIILLATPFNELGALIQQKMTNHRIGLPVSASLLQPQKVKICDKMLSLDAVDTLTDDLRKYVLYAALILLALAVAAALCNMATISYHHKRWKRSVVRIMDLLRTETQVSLVETRQPHTDINNADTQPNEIEVRDEKLLASRISFMTRQPVLYRILDTSSRQLFPENENRRNLYIWLMLYIFQPQAVVCLLIGILGLILIYSQVALIGYFRMRHHPVLATALQGLTDTALDYVNSTMYGASRTFATETNIAIASMETDLNASVFGAIVHAASELGSTLAVVQTSLIEGVRAVFGNGLFGKLILAVLQCLLFNKLSVIENGLSWIESNAYVSLPRVSEDVLVMEQAELNRLVMASVAGTVNPTVPPSSSPIVLEKESAYVKDKLRRVGDVIDRVLVKYEQQLLEELPVYYGLMGVWCAVLAMGLVGAGVILVRQSTIAREI</sequence>
<dbReference type="GO" id="GO:0005886">
    <property type="term" value="C:plasma membrane"/>
    <property type="evidence" value="ECO:0007669"/>
    <property type="project" value="UniProtKB-SubCell"/>
</dbReference>
<dbReference type="InterPro" id="IPR026777">
    <property type="entry name" value="PRM1"/>
</dbReference>
<evidence type="ECO:0000313" key="11">
    <source>
        <dbReference type="EMBL" id="KAG0261268.1"/>
    </source>
</evidence>
<comment type="caution">
    <text evidence="10">Lacks conserved residue(s) required for the propagation of feature annotation.</text>
</comment>
<evidence type="ECO:0000256" key="5">
    <source>
        <dbReference type="ARBA" id="ARBA00022692"/>
    </source>
</evidence>
<dbReference type="GO" id="GO:0012505">
    <property type="term" value="C:endomembrane system"/>
    <property type="evidence" value="ECO:0007669"/>
    <property type="project" value="UniProtKB-SubCell"/>
</dbReference>
<protein>
    <recommendedName>
        <fullName evidence="10">Plasma membrane fusion protein PRM1</fullName>
    </recommendedName>
</protein>